<dbReference type="AlphaFoldDB" id="A0A0N4TI76"/>
<gene>
    <name evidence="2" type="ORF">BPAG_LOCUS7883</name>
</gene>
<sequence>MVVFAKAITLTGSKDTISERLRNAYRTIRLLEEGIEVDEVQYNVDIRSKMLIASSPWPSLTDRLYRYMHNLSHRRNVIRLILRNLVVFYFFPLHGAFFRYIIF</sequence>
<keyword evidence="3" id="KW-1185">Reference proteome</keyword>
<evidence type="ECO:0000313" key="4">
    <source>
        <dbReference type="WBParaSite" id="BPAG_0000792101-mRNA-1"/>
    </source>
</evidence>
<dbReference type="EMBL" id="UZAD01013129">
    <property type="protein sequence ID" value="VDN89069.1"/>
    <property type="molecule type" value="Genomic_DNA"/>
</dbReference>
<reference evidence="2 3" key="2">
    <citation type="submission" date="2018-11" db="EMBL/GenBank/DDBJ databases">
        <authorList>
            <consortium name="Pathogen Informatics"/>
        </authorList>
    </citation>
    <scope>NUCLEOTIDE SEQUENCE [LARGE SCALE GENOMIC DNA]</scope>
</reference>
<dbReference type="WBParaSite" id="BPAG_0000792101-mRNA-1">
    <property type="protein sequence ID" value="BPAG_0000792101-mRNA-1"/>
    <property type="gene ID" value="BPAG_0000792101"/>
</dbReference>
<organism evidence="4">
    <name type="scientific">Brugia pahangi</name>
    <name type="common">Filarial nematode worm</name>
    <dbReference type="NCBI Taxonomy" id="6280"/>
    <lineage>
        <taxon>Eukaryota</taxon>
        <taxon>Metazoa</taxon>
        <taxon>Ecdysozoa</taxon>
        <taxon>Nematoda</taxon>
        <taxon>Chromadorea</taxon>
        <taxon>Rhabditida</taxon>
        <taxon>Spirurina</taxon>
        <taxon>Spiruromorpha</taxon>
        <taxon>Filarioidea</taxon>
        <taxon>Onchocercidae</taxon>
        <taxon>Brugia</taxon>
    </lineage>
</organism>
<feature type="transmembrane region" description="Helical" evidence="1">
    <location>
        <begin position="80"/>
        <end position="102"/>
    </location>
</feature>
<protein>
    <submittedName>
        <fullName evidence="4">Integrase</fullName>
    </submittedName>
</protein>
<evidence type="ECO:0000313" key="2">
    <source>
        <dbReference type="EMBL" id="VDN89069.1"/>
    </source>
</evidence>
<reference evidence="4" key="1">
    <citation type="submission" date="2017-02" db="UniProtKB">
        <authorList>
            <consortium name="WormBaseParasite"/>
        </authorList>
    </citation>
    <scope>IDENTIFICATION</scope>
</reference>
<dbReference type="Proteomes" id="UP000278627">
    <property type="component" value="Unassembled WGS sequence"/>
</dbReference>
<proteinExistence type="predicted"/>
<keyword evidence="1" id="KW-1133">Transmembrane helix</keyword>
<name>A0A0N4TI76_BRUPA</name>
<keyword evidence="1" id="KW-0812">Transmembrane</keyword>
<evidence type="ECO:0000256" key="1">
    <source>
        <dbReference type="SAM" id="Phobius"/>
    </source>
</evidence>
<accession>A0A0N4TI76</accession>
<keyword evidence="1" id="KW-0472">Membrane</keyword>
<evidence type="ECO:0000313" key="3">
    <source>
        <dbReference type="Proteomes" id="UP000278627"/>
    </source>
</evidence>